<accession>A0AAN8VGY9</accession>
<dbReference type="Pfam" id="PF00646">
    <property type="entry name" value="F-box"/>
    <property type="match status" value="1"/>
</dbReference>
<protein>
    <submittedName>
        <fullName evidence="2">F-box domain</fullName>
    </submittedName>
</protein>
<keyword evidence="3" id="KW-1185">Reference proteome</keyword>
<dbReference type="Pfam" id="PF08268">
    <property type="entry name" value="FBA_3"/>
    <property type="match status" value="1"/>
</dbReference>
<dbReference type="InterPro" id="IPR050796">
    <property type="entry name" value="SCF_F-box_component"/>
</dbReference>
<dbReference type="Gene3D" id="1.20.1280.50">
    <property type="match status" value="1"/>
</dbReference>
<feature type="domain" description="F-box" evidence="1">
    <location>
        <begin position="38"/>
        <end position="83"/>
    </location>
</feature>
<reference evidence="2 3" key="1">
    <citation type="submission" date="2023-12" db="EMBL/GenBank/DDBJ databases">
        <title>A high-quality genome assembly for Dillenia turbinata (Dilleniales).</title>
        <authorList>
            <person name="Chanderbali A."/>
        </authorList>
    </citation>
    <scope>NUCLEOTIDE SEQUENCE [LARGE SCALE GENOMIC DNA]</scope>
    <source>
        <strain evidence="2">LSX21</strain>
        <tissue evidence="2">Leaf</tissue>
    </source>
</reference>
<dbReference type="PANTHER" id="PTHR31672:SF13">
    <property type="entry name" value="F-BOX PROTEIN CPR30-LIKE"/>
    <property type="match status" value="1"/>
</dbReference>
<name>A0AAN8VGY9_9MAGN</name>
<dbReference type="InterPro" id="IPR036047">
    <property type="entry name" value="F-box-like_dom_sf"/>
</dbReference>
<organism evidence="2 3">
    <name type="scientific">Dillenia turbinata</name>
    <dbReference type="NCBI Taxonomy" id="194707"/>
    <lineage>
        <taxon>Eukaryota</taxon>
        <taxon>Viridiplantae</taxon>
        <taxon>Streptophyta</taxon>
        <taxon>Embryophyta</taxon>
        <taxon>Tracheophyta</taxon>
        <taxon>Spermatophyta</taxon>
        <taxon>Magnoliopsida</taxon>
        <taxon>eudicotyledons</taxon>
        <taxon>Gunneridae</taxon>
        <taxon>Pentapetalae</taxon>
        <taxon>Dilleniales</taxon>
        <taxon>Dilleniaceae</taxon>
        <taxon>Dillenia</taxon>
    </lineage>
</organism>
<dbReference type="SUPFAM" id="SSF81383">
    <property type="entry name" value="F-box domain"/>
    <property type="match status" value="1"/>
</dbReference>
<dbReference type="PANTHER" id="PTHR31672">
    <property type="entry name" value="BNACNNG10540D PROTEIN"/>
    <property type="match status" value="1"/>
</dbReference>
<evidence type="ECO:0000313" key="3">
    <source>
        <dbReference type="Proteomes" id="UP001370490"/>
    </source>
</evidence>
<dbReference type="EMBL" id="JBAMMX010000009">
    <property type="protein sequence ID" value="KAK6933890.1"/>
    <property type="molecule type" value="Genomic_DNA"/>
</dbReference>
<evidence type="ECO:0000259" key="1">
    <source>
        <dbReference type="PROSITE" id="PS50181"/>
    </source>
</evidence>
<dbReference type="Proteomes" id="UP001370490">
    <property type="component" value="Unassembled WGS sequence"/>
</dbReference>
<proteinExistence type="predicted"/>
<gene>
    <name evidence="2" type="ORF">RJ641_036784</name>
</gene>
<dbReference type="NCBIfam" id="TIGR01640">
    <property type="entry name" value="F_box_assoc_1"/>
    <property type="match status" value="1"/>
</dbReference>
<dbReference type="PROSITE" id="PS50181">
    <property type="entry name" value="FBOX"/>
    <property type="match status" value="1"/>
</dbReference>
<dbReference type="InterPro" id="IPR013187">
    <property type="entry name" value="F-box-assoc_dom_typ3"/>
</dbReference>
<dbReference type="InterPro" id="IPR017451">
    <property type="entry name" value="F-box-assoc_interact_dom"/>
</dbReference>
<comment type="caution">
    <text evidence="2">The sequence shown here is derived from an EMBL/GenBank/DDBJ whole genome shotgun (WGS) entry which is preliminary data.</text>
</comment>
<dbReference type="AlphaFoldDB" id="A0AAN8VGY9"/>
<sequence>MAFVLAAPLDMASNNPNNRIRRSILPPSPNQNHQIISGTCIDDVPDDLMIEIFSSFPTKQAIKLKLVSTKWWRIISSRLFARAHLSKTPVHFIGKQMNASWPPRCLRLIKLKGMATEEYDNDLERMIKLSPTSHLPNISFTLGNSCDGLLCLAGKPPKFAFGIFISNPILREFVKLPKPQTYDHDVSHVALGYNPRSDEYKVIRTFRQFVDEVNGLSHHKWGAEIYTLGSRSPEWRYLGDTEWPLPNDSSGEFLNGCLHWTDETCLQALRRFSFVEEEFNIMKAPCRYEERDYKVVGRVNVAVLNTSLCVSNYVDQFESIDVWTMKEYGKQDTWVMMYRIRTGEGGLSLYGPLAISENGFVVFHIKESRFILLEPENEFLYPAFTGRTQRIRFNGFRFFPSVVSLKSYAGRKEFKDRPLNETLVFIRWAIPQD</sequence>
<evidence type="ECO:0000313" key="2">
    <source>
        <dbReference type="EMBL" id="KAK6933890.1"/>
    </source>
</evidence>
<dbReference type="InterPro" id="IPR001810">
    <property type="entry name" value="F-box_dom"/>
</dbReference>